<keyword evidence="3" id="KW-1185">Reference proteome</keyword>
<sequence length="76" mass="8025">MPQIAAQPFQTHWSATVLVATTLIAVTLTLLAPAAAHPHAGPFTHALPAFATALAALLYVTAAVQWWREPRAKDAA</sequence>
<dbReference type="Proteomes" id="UP000635726">
    <property type="component" value="Unassembled WGS sequence"/>
</dbReference>
<accession>A0A917PFR4</accession>
<gene>
    <name evidence="2" type="ORF">GCM10008939_19420</name>
</gene>
<evidence type="ECO:0000313" key="3">
    <source>
        <dbReference type="Proteomes" id="UP000635726"/>
    </source>
</evidence>
<evidence type="ECO:0000256" key="1">
    <source>
        <dbReference type="SAM" id="Phobius"/>
    </source>
</evidence>
<evidence type="ECO:0000313" key="2">
    <source>
        <dbReference type="EMBL" id="GGJ75262.1"/>
    </source>
</evidence>
<feature type="transmembrane region" description="Helical" evidence="1">
    <location>
        <begin position="46"/>
        <end position="67"/>
    </location>
</feature>
<proteinExistence type="predicted"/>
<keyword evidence="1" id="KW-0812">Transmembrane</keyword>
<dbReference type="AlphaFoldDB" id="A0A917PFR4"/>
<name>A0A917PFR4_9DEIO</name>
<reference evidence="2" key="2">
    <citation type="submission" date="2020-09" db="EMBL/GenBank/DDBJ databases">
        <authorList>
            <person name="Sun Q."/>
            <person name="Ohkuma M."/>
        </authorList>
    </citation>
    <scope>NUCLEOTIDE SEQUENCE</scope>
    <source>
        <strain evidence="2">JCM 14371</strain>
    </source>
</reference>
<dbReference type="EMBL" id="BMOE01000005">
    <property type="protein sequence ID" value="GGJ75262.1"/>
    <property type="molecule type" value="Genomic_DNA"/>
</dbReference>
<reference evidence="2" key="1">
    <citation type="journal article" date="2014" name="Int. J. Syst. Evol. Microbiol.">
        <title>Complete genome sequence of Corynebacterium casei LMG S-19264T (=DSM 44701T), isolated from a smear-ripened cheese.</title>
        <authorList>
            <consortium name="US DOE Joint Genome Institute (JGI-PGF)"/>
            <person name="Walter F."/>
            <person name="Albersmeier A."/>
            <person name="Kalinowski J."/>
            <person name="Ruckert C."/>
        </authorList>
    </citation>
    <scope>NUCLEOTIDE SEQUENCE</scope>
    <source>
        <strain evidence="2">JCM 14371</strain>
    </source>
</reference>
<organism evidence="2 3">
    <name type="scientific">Deinococcus aquiradiocola</name>
    <dbReference type="NCBI Taxonomy" id="393059"/>
    <lineage>
        <taxon>Bacteria</taxon>
        <taxon>Thermotogati</taxon>
        <taxon>Deinococcota</taxon>
        <taxon>Deinococci</taxon>
        <taxon>Deinococcales</taxon>
        <taxon>Deinococcaceae</taxon>
        <taxon>Deinococcus</taxon>
    </lineage>
</organism>
<protein>
    <submittedName>
        <fullName evidence="2">Uncharacterized protein</fullName>
    </submittedName>
</protein>
<dbReference type="RefSeq" id="WP_188962838.1">
    <property type="nucleotide sequence ID" value="NZ_BMOE01000005.1"/>
</dbReference>
<keyword evidence="1" id="KW-0472">Membrane</keyword>
<keyword evidence="1" id="KW-1133">Transmembrane helix</keyword>
<comment type="caution">
    <text evidence="2">The sequence shown here is derived from an EMBL/GenBank/DDBJ whole genome shotgun (WGS) entry which is preliminary data.</text>
</comment>